<dbReference type="Proteomes" id="UP000549913">
    <property type="component" value="Unassembled WGS sequence"/>
</dbReference>
<keyword evidence="2" id="KW-1185">Reference proteome</keyword>
<sequence>MTLTIATPTTHRTPPLSEQLQRLIDLGLPELAGISAEELRSRASSLRGRPDSILVVGPAIAAPSQLVTLLRRGGKPGFVVEDLTDLDAFTEHPDLDACPEGFSLAHGIDRGDDLANRTPDEALPEILARGRRPLTISEGISWLLQQPEQLAPNHCFMTIASPHRKSDGTLDARVPALWISGGTGRDGRPRRGAAKLGWCWAGNRHPWLGHASAAAA</sequence>
<dbReference type="InterPro" id="IPR043755">
    <property type="entry name" value="DUF5701"/>
</dbReference>
<evidence type="ECO:0000313" key="1">
    <source>
        <dbReference type="EMBL" id="NYD69956.1"/>
    </source>
</evidence>
<organism evidence="1 2">
    <name type="scientific">Herbiconiux flava</name>
    <dbReference type="NCBI Taxonomy" id="881268"/>
    <lineage>
        <taxon>Bacteria</taxon>
        <taxon>Bacillati</taxon>
        <taxon>Actinomycetota</taxon>
        <taxon>Actinomycetes</taxon>
        <taxon>Micrococcales</taxon>
        <taxon>Microbacteriaceae</taxon>
        <taxon>Herbiconiux</taxon>
    </lineage>
</organism>
<comment type="caution">
    <text evidence="1">The sequence shown here is derived from an EMBL/GenBank/DDBJ whole genome shotgun (WGS) entry which is preliminary data.</text>
</comment>
<dbReference type="EMBL" id="JACCBM010000001">
    <property type="protein sequence ID" value="NYD69956.1"/>
    <property type="molecule type" value="Genomic_DNA"/>
</dbReference>
<dbReference type="Pfam" id="PF18959">
    <property type="entry name" value="DUF5701"/>
    <property type="match status" value="1"/>
</dbReference>
<accession>A0A852SC08</accession>
<protein>
    <submittedName>
        <fullName evidence="1">Uncharacterized protein</fullName>
    </submittedName>
</protein>
<dbReference type="AlphaFoldDB" id="A0A852SC08"/>
<reference evidence="1 2" key="1">
    <citation type="submission" date="2020-07" db="EMBL/GenBank/DDBJ databases">
        <title>Sequencing the genomes of 1000 actinobacteria strains.</title>
        <authorList>
            <person name="Klenk H.-P."/>
        </authorList>
    </citation>
    <scope>NUCLEOTIDE SEQUENCE [LARGE SCALE GENOMIC DNA]</scope>
    <source>
        <strain evidence="1 2">DSM 26474</strain>
    </source>
</reference>
<gene>
    <name evidence="1" type="ORF">BJ984_001114</name>
</gene>
<dbReference type="RefSeq" id="WP_179547197.1">
    <property type="nucleotide sequence ID" value="NZ_BSEW01000001.1"/>
</dbReference>
<evidence type="ECO:0000313" key="2">
    <source>
        <dbReference type="Proteomes" id="UP000549913"/>
    </source>
</evidence>
<name>A0A852SC08_9MICO</name>
<proteinExistence type="predicted"/>